<evidence type="ECO:0000256" key="6">
    <source>
        <dbReference type="ARBA" id="ARBA00023157"/>
    </source>
</evidence>
<dbReference type="PANTHER" id="PTHR24271:SF80">
    <property type="entry name" value="GRANZYME 3, TANDEM DUPLICATE 1-RELATED"/>
    <property type="match status" value="1"/>
</dbReference>
<dbReference type="GO" id="GO:0005576">
    <property type="term" value="C:extracellular region"/>
    <property type="evidence" value="ECO:0007669"/>
    <property type="project" value="UniProtKB-SubCell"/>
</dbReference>
<evidence type="ECO:0000256" key="9">
    <source>
        <dbReference type="SAM" id="SignalP"/>
    </source>
</evidence>
<organism evidence="11 12">
    <name type="scientific">Denticeps clupeoides</name>
    <name type="common">denticle herring</name>
    <dbReference type="NCBI Taxonomy" id="299321"/>
    <lineage>
        <taxon>Eukaryota</taxon>
        <taxon>Metazoa</taxon>
        <taxon>Chordata</taxon>
        <taxon>Craniata</taxon>
        <taxon>Vertebrata</taxon>
        <taxon>Euteleostomi</taxon>
        <taxon>Actinopterygii</taxon>
        <taxon>Neopterygii</taxon>
        <taxon>Teleostei</taxon>
        <taxon>Clupei</taxon>
        <taxon>Clupeiformes</taxon>
        <taxon>Denticipitoidei</taxon>
        <taxon>Denticipitidae</taxon>
        <taxon>Denticeps</taxon>
    </lineage>
</organism>
<evidence type="ECO:0000256" key="4">
    <source>
        <dbReference type="ARBA" id="ARBA00022825"/>
    </source>
</evidence>
<dbReference type="PRINTS" id="PR00722">
    <property type="entry name" value="CHYMOTRYPSIN"/>
</dbReference>
<keyword evidence="5" id="KW-0865">Zymogen</keyword>
<keyword evidence="12" id="KW-1185">Reference proteome</keyword>
<dbReference type="CDD" id="cd00190">
    <property type="entry name" value="Tryp_SPc"/>
    <property type="match status" value="1"/>
</dbReference>
<dbReference type="InterPro" id="IPR001254">
    <property type="entry name" value="Trypsin_dom"/>
</dbReference>
<dbReference type="SMART" id="SM00020">
    <property type="entry name" value="Tryp_SPc"/>
    <property type="match status" value="1"/>
</dbReference>
<dbReference type="GO" id="GO:0006508">
    <property type="term" value="P:proteolysis"/>
    <property type="evidence" value="ECO:0007669"/>
    <property type="project" value="UniProtKB-KW"/>
</dbReference>
<evidence type="ECO:0000256" key="3">
    <source>
        <dbReference type="ARBA" id="ARBA00022801"/>
    </source>
</evidence>
<dbReference type="FunFam" id="2.40.10.10:FF:000036">
    <property type="entry name" value="Trypsin beta"/>
    <property type="match status" value="1"/>
</dbReference>
<accession>A0AAY4BKS5</accession>
<feature type="signal peptide" evidence="9">
    <location>
        <begin position="1"/>
        <end position="15"/>
    </location>
</feature>
<reference evidence="11" key="2">
    <citation type="submission" date="2025-08" db="UniProtKB">
        <authorList>
            <consortium name="Ensembl"/>
        </authorList>
    </citation>
    <scope>IDENTIFICATION</scope>
</reference>
<dbReference type="SUPFAM" id="SSF50494">
    <property type="entry name" value="Trypsin-like serine proteases"/>
    <property type="match status" value="1"/>
</dbReference>
<proteinExistence type="predicted"/>
<dbReference type="AlphaFoldDB" id="A0AAY4BKS5"/>
<protein>
    <recommendedName>
        <fullName evidence="8">trypsin</fullName>
        <ecNumber evidence="8">3.4.21.4</ecNumber>
    </recommendedName>
</protein>
<keyword evidence="9" id="KW-0732">Signal</keyword>
<name>A0AAY4BKS5_9TELE</name>
<dbReference type="Gene3D" id="2.40.10.10">
    <property type="entry name" value="Trypsin-like serine proteases"/>
    <property type="match status" value="1"/>
</dbReference>
<dbReference type="InterPro" id="IPR043504">
    <property type="entry name" value="Peptidase_S1_PA_chymotrypsin"/>
</dbReference>
<dbReference type="GeneTree" id="ENSGT00910000144271"/>
<dbReference type="InterPro" id="IPR001314">
    <property type="entry name" value="Peptidase_S1A"/>
</dbReference>
<evidence type="ECO:0000256" key="7">
    <source>
        <dbReference type="ARBA" id="ARBA00036320"/>
    </source>
</evidence>
<dbReference type="EC" id="3.4.21.4" evidence="8"/>
<keyword evidence="6" id="KW-1015">Disulfide bond</keyword>
<feature type="chain" id="PRO_5044255384" description="trypsin" evidence="9">
    <location>
        <begin position="16"/>
        <end position="255"/>
    </location>
</feature>
<dbReference type="Ensembl" id="ENSDCDT00010023627.1">
    <property type="protein sequence ID" value="ENSDCDP00010021520.1"/>
    <property type="gene ID" value="ENSDCDG00010010547.1"/>
</dbReference>
<evidence type="ECO:0000313" key="11">
    <source>
        <dbReference type="Ensembl" id="ENSDCDP00010021520.1"/>
    </source>
</evidence>
<dbReference type="FunFam" id="2.40.10.10:FF:000005">
    <property type="entry name" value="Serine protease 37"/>
    <property type="match status" value="1"/>
</dbReference>
<feature type="domain" description="Peptidase S1" evidence="10">
    <location>
        <begin position="23"/>
        <end position="251"/>
    </location>
</feature>
<reference evidence="11 12" key="1">
    <citation type="submission" date="2020-06" db="EMBL/GenBank/DDBJ databases">
        <authorList>
            <consortium name="Wellcome Sanger Institute Data Sharing"/>
        </authorList>
    </citation>
    <scope>NUCLEOTIDE SEQUENCE [LARGE SCALE GENOMIC DNA]</scope>
</reference>
<evidence type="ECO:0000256" key="8">
    <source>
        <dbReference type="ARBA" id="ARBA00038868"/>
    </source>
</evidence>
<dbReference type="InterPro" id="IPR009003">
    <property type="entry name" value="Peptidase_S1_PA"/>
</dbReference>
<evidence type="ECO:0000256" key="2">
    <source>
        <dbReference type="ARBA" id="ARBA00022670"/>
    </source>
</evidence>
<evidence type="ECO:0000256" key="1">
    <source>
        <dbReference type="ARBA" id="ARBA00004239"/>
    </source>
</evidence>
<dbReference type="PANTHER" id="PTHR24271">
    <property type="entry name" value="KALLIKREIN-RELATED"/>
    <property type="match status" value="1"/>
</dbReference>
<evidence type="ECO:0000313" key="12">
    <source>
        <dbReference type="Proteomes" id="UP000694580"/>
    </source>
</evidence>
<comment type="subcellular location">
    <subcellularLocation>
        <location evidence="1">Secreted</location>
        <location evidence="1">Extracellular space</location>
    </subcellularLocation>
</comment>
<dbReference type="GO" id="GO:0004252">
    <property type="term" value="F:serine-type endopeptidase activity"/>
    <property type="evidence" value="ECO:0007669"/>
    <property type="project" value="UniProtKB-EC"/>
</dbReference>
<evidence type="ECO:0000259" key="10">
    <source>
        <dbReference type="PROSITE" id="PS50240"/>
    </source>
</evidence>
<comment type="catalytic activity">
    <reaction evidence="7">
        <text>Preferential cleavage: Arg-|-Xaa, Lys-|-Xaa.</text>
        <dbReference type="EC" id="3.4.21.4"/>
    </reaction>
</comment>
<keyword evidence="2" id="KW-0645">Protease</keyword>
<keyword evidence="3" id="KW-0378">Hydrolase</keyword>
<reference evidence="11" key="3">
    <citation type="submission" date="2025-09" db="UniProtKB">
        <authorList>
            <consortium name="Ensembl"/>
        </authorList>
    </citation>
    <scope>IDENTIFICATION</scope>
</reference>
<dbReference type="Pfam" id="PF00089">
    <property type="entry name" value="Trypsin"/>
    <property type="match status" value="1"/>
</dbReference>
<keyword evidence="4" id="KW-0720">Serine protease</keyword>
<evidence type="ECO:0000256" key="5">
    <source>
        <dbReference type="ARBA" id="ARBA00023145"/>
    </source>
</evidence>
<dbReference type="Proteomes" id="UP000694580">
    <property type="component" value="Chromosome 9"/>
</dbReference>
<dbReference type="PROSITE" id="PS50240">
    <property type="entry name" value="TRYPSIN_DOM"/>
    <property type="match status" value="1"/>
</dbReference>
<sequence length="255" mass="28323">WYFVAILLNLSTIFALNGLETGIFGGVEVKPHSKPYMASLQSRKHHVCGGVLIREDFVLTSAHCLDFSSDDVVEAVLGAHNISRHESSQQRIGVSRYNKHPLFLHPAETQYDMMLLRLKRNASLNGKVRPLPLPKDSGKIATGQQCAMAGWGMRRPGGLAETVLMQVQVQVEDKKKCKGKWKRHFNTNQMLCSESRGGKGFCQGDSGGPLVCHSVLRGVAAYTSPECTNSDYPQVYMDVSFFLPWIKNVMDNVNP</sequence>